<protein>
    <recommendedName>
        <fullName evidence="3">Metal-binding protein</fullName>
    </recommendedName>
</protein>
<organism evidence="1 2">
    <name type="scientific">Leptolyngbya boryana NIES-2135</name>
    <dbReference type="NCBI Taxonomy" id="1973484"/>
    <lineage>
        <taxon>Bacteria</taxon>
        <taxon>Bacillati</taxon>
        <taxon>Cyanobacteriota</taxon>
        <taxon>Cyanophyceae</taxon>
        <taxon>Leptolyngbyales</taxon>
        <taxon>Leptolyngbyaceae</taxon>
        <taxon>Leptolyngbya group</taxon>
        <taxon>Leptolyngbya</taxon>
    </lineage>
</organism>
<dbReference type="Pfam" id="PF02620">
    <property type="entry name" value="YceD"/>
    <property type="match status" value="1"/>
</dbReference>
<reference evidence="1 2" key="1">
    <citation type="submission" date="2017-06" db="EMBL/GenBank/DDBJ databases">
        <title>Genome sequencing of cyanobaciteial culture collection at National Institute for Environmental Studies (NIES).</title>
        <authorList>
            <person name="Hirose Y."/>
            <person name="Shimura Y."/>
            <person name="Fujisawa T."/>
            <person name="Nakamura Y."/>
            <person name="Kawachi M."/>
        </authorList>
    </citation>
    <scope>NUCLEOTIDE SEQUENCE [LARGE SCALE GENOMIC DNA]</scope>
    <source>
        <strain evidence="1 2">NIES-2135</strain>
    </source>
</reference>
<sequence>MLIRTITTLRNIMEAIHIPRLTQCPEQTQKIEFKTLLKDLKTLTPVQGWLKVAHRGNFLEVSAHAETIVTLTCHRCLQQFNHRLEIEPSELIWLDETADQLDELPLDQDLSMDDLVETLPPHGYFDPESWLYEQLSLEIPQRQLCQQDCAGIEVADEVKNPGIDQRWASLQSLKGKLN</sequence>
<proteinExistence type="predicted"/>
<gene>
    <name evidence="1" type="ORF">NIES2135_04340</name>
</gene>
<dbReference type="AlphaFoldDB" id="A0A1Z4JA29"/>
<evidence type="ECO:0008006" key="3">
    <source>
        <dbReference type="Google" id="ProtNLM"/>
    </source>
</evidence>
<name>A0A1Z4JA29_LEPBY</name>
<dbReference type="EMBL" id="AP018203">
    <property type="protein sequence ID" value="BAY53624.1"/>
    <property type="molecule type" value="Genomic_DNA"/>
</dbReference>
<dbReference type="Proteomes" id="UP000217895">
    <property type="component" value="Chromosome"/>
</dbReference>
<accession>A0A1Z4JA29</accession>
<keyword evidence="2" id="KW-1185">Reference proteome</keyword>
<dbReference type="InterPro" id="IPR003772">
    <property type="entry name" value="YceD"/>
</dbReference>
<evidence type="ECO:0000313" key="2">
    <source>
        <dbReference type="Proteomes" id="UP000217895"/>
    </source>
</evidence>
<evidence type="ECO:0000313" key="1">
    <source>
        <dbReference type="EMBL" id="BAY53624.1"/>
    </source>
</evidence>